<dbReference type="InterPro" id="IPR052935">
    <property type="entry name" value="Mg2+_PAP"/>
</dbReference>
<keyword evidence="3" id="KW-1185">Reference proteome</keyword>
<evidence type="ECO:0000259" key="1">
    <source>
        <dbReference type="Pfam" id="PF09949"/>
    </source>
</evidence>
<dbReference type="Proteomes" id="UP000488299">
    <property type="component" value="Unassembled WGS sequence"/>
</dbReference>
<dbReference type="EMBL" id="WELI01000003">
    <property type="protein sequence ID" value="KAB7731501.1"/>
    <property type="molecule type" value="Genomic_DNA"/>
</dbReference>
<dbReference type="PANTHER" id="PTHR28208">
    <property type="entry name" value="PHOSPHATIDATE PHOSPHATASE APP1"/>
    <property type="match status" value="1"/>
</dbReference>
<dbReference type="Pfam" id="PF09949">
    <property type="entry name" value="APP1_cat"/>
    <property type="match status" value="1"/>
</dbReference>
<dbReference type="AlphaFoldDB" id="A0A7J5U1S7"/>
<dbReference type="InterPro" id="IPR019236">
    <property type="entry name" value="APP1_cat"/>
</dbReference>
<comment type="caution">
    <text evidence="2">The sequence shown here is derived from an EMBL/GenBank/DDBJ whole genome shotgun (WGS) entry which is preliminary data.</text>
</comment>
<organism evidence="2 3">
    <name type="scientific">Rudanella paleaurantiibacter</name>
    <dbReference type="NCBI Taxonomy" id="2614655"/>
    <lineage>
        <taxon>Bacteria</taxon>
        <taxon>Pseudomonadati</taxon>
        <taxon>Bacteroidota</taxon>
        <taxon>Cytophagia</taxon>
        <taxon>Cytophagales</taxon>
        <taxon>Cytophagaceae</taxon>
        <taxon>Rudanella</taxon>
    </lineage>
</organism>
<sequence>MRLTQGPIVRVYRGFGSQTHQVVQGHVFARGPMPRRSYSPNVWTNTLALLRLFMVKPMPGVTVRLAGTDQVTTTDADGFFRFDYPVERAPEYGWNPVAVELVADQTPHAAVLATGRGRVLIPHPTQYGFISDIDDTFLISHSATIWKRLQVLLTENAQSRDPFEGVVNHYQFLANVCSGEERPNPFFYVSSSEWNLYDYILTFSEEHQLPEGVYLLGQLKQLSQLWKTGQGKHFTKLDRIARILTAFPDQQFVLLGDDTQADPTIYRDVVKHYPGQIRAVYLRQVHTPHHGRTQAIVDEIQAAGVPCCYFKHSSDALSHSKDELTK</sequence>
<feature type="domain" description="Phosphatidate phosphatase APP1 catalytic" evidence="1">
    <location>
        <begin position="128"/>
        <end position="284"/>
    </location>
</feature>
<name>A0A7J5U1S7_9BACT</name>
<protein>
    <submittedName>
        <fullName evidence="2">DUF2183 domain-containing protein</fullName>
    </submittedName>
</protein>
<evidence type="ECO:0000313" key="2">
    <source>
        <dbReference type="EMBL" id="KAB7731501.1"/>
    </source>
</evidence>
<dbReference type="SUPFAM" id="SSF49464">
    <property type="entry name" value="Carboxypeptidase regulatory domain-like"/>
    <property type="match status" value="1"/>
</dbReference>
<reference evidence="2 3" key="1">
    <citation type="submission" date="2019-10" db="EMBL/GenBank/DDBJ databases">
        <title>Rudanella paleaurantiibacter sp. nov., isolated from sludge.</title>
        <authorList>
            <person name="Xu S.Q."/>
        </authorList>
    </citation>
    <scope>NUCLEOTIDE SEQUENCE [LARGE SCALE GENOMIC DNA]</scope>
    <source>
        <strain evidence="2 3">HX-22-17</strain>
    </source>
</reference>
<evidence type="ECO:0000313" key="3">
    <source>
        <dbReference type="Proteomes" id="UP000488299"/>
    </source>
</evidence>
<gene>
    <name evidence="2" type="ORF">F5984_09510</name>
</gene>
<proteinExistence type="predicted"/>
<dbReference type="InterPro" id="IPR008969">
    <property type="entry name" value="CarboxyPept-like_regulatory"/>
</dbReference>
<dbReference type="PANTHER" id="PTHR28208:SF3">
    <property type="entry name" value="PHOSPHATIDATE PHOSPHATASE APP1"/>
    <property type="match status" value="1"/>
</dbReference>
<accession>A0A7J5U1S7</accession>
<dbReference type="GO" id="GO:0008195">
    <property type="term" value="F:phosphatidate phosphatase activity"/>
    <property type="evidence" value="ECO:0007669"/>
    <property type="project" value="InterPro"/>
</dbReference>